<dbReference type="EnsemblPlants" id="TuG1812G0600003330.01.T01">
    <property type="protein sequence ID" value="TuG1812G0600003330.01.T01.cds326632"/>
    <property type="gene ID" value="TuG1812G0600003330.01"/>
</dbReference>
<keyword evidence="3" id="KW-1185">Reference proteome</keyword>
<dbReference type="Proteomes" id="UP000015106">
    <property type="component" value="Chromosome 6"/>
</dbReference>
<organism evidence="2 3">
    <name type="scientific">Triticum urartu</name>
    <name type="common">Red wild einkorn</name>
    <name type="synonym">Crithodium urartu</name>
    <dbReference type="NCBI Taxonomy" id="4572"/>
    <lineage>
        <taxon>Eukaryota</taxon>
        <taxon>Viridiplantae</taxon>
        <taxon>Streptophyta</taxon>
        <taxon>Embryophyta</taxon>
        <taxon>Tracheophyta</taxon>
        <taxon>Spermatophyta</taxon>
        <taxon>Magnoliopsida</taxon>
        <taxon>Liliopsida</taxon>
        <taxon>Poales</taxon>
        <taxon>Poaceae</taxon>
        <taxon>BOP clade</taxon>
        <taxon>Pooideae</taxon>
        <taxon>Triticodae</taxon>
        <taxon>Triticeae</taxon>
        <taxon>Triticinae</taxon>
        <taxon>Triticum</taxon>
    </lineage>
</organism>
<evidence type="ECO:0000256" key="1">
    <source>
        <dbReference type="SAM" id="MobiDB-lite"/>
    </source>
</evidence>
<reference evidence="3" key="1">
    <citation type="journal article" date="2013" name="Nature">
        <title>Draft genome of the wheat A-genome progenitor Triticum urartu.</title>
        <authorList>
            <person name="Ling H.Q."/>
            <person name="Zhao S."/>
            <person name="Liu D."/>
            <person name="Wang J."/>
            <person name="Sun H."/>
            <person name="Zhang C."/>
            <person name="Fan H."/>
            <person name="Li D."/>
            <person name="Dong L."/>
            <person name="Tao Y."/>
            <person name="Gao C."/>
            <person name="Wu H."/>
            <person name="Li Y."/>
            <person name="Cui Y."/>
            <person name="Guo X."/>
            <person name="Zheng S."/>
            <person name="Wang B."/>
            <person name="Yu K."/>
            <person name="Liang Q."/>
            <person name="Yang W."/>
            <person name="Lou X."/>
            <person name="Chen J."/>
            <person name="Feng M."/>
            <person name="Jian J."/>
            <person name="Zhang X."/>
            <person name="Luo G."/>
            <person name="Jiang Y."/>
            <person name="Liu J."/>
            <person name="Wang Z."/>
            <person name="Sha Y."/>
            <person name="Zhang B."/>
            <person name="Wu H."/>
            <person name="Tang D."/>
            <person name="Shen Q."/>
            <person name="Xue P."/>
            <person name="Zou S."/>
            <person name="Wang X."/>
            <person name="Liu X."/>
            <person name="Wang F."/>
            <person name="Yang Y."/>
            <person name="An X."/>
            <person name="Dong Z."/>
            <person name="Zhang K."/>
            <person name="Zhang X."/>
            <person name="Luo M.C."/>
            <person name="Dvorak J."/>
            <person name="Tong Y."/>
            <person name="Wang J."/>
            <person name="Yang H."/>
            <person name="Li Z."/>
            <person name="Wang D."/>
            <person name="Zhang A."/>
            <person name="Wang J."/>
        </authorList>
    </citation>
    <scope>NUCLEOTIDE SEQUENCE</scope>
    <source>
        <strain evidence="3">cv. G1812</strain>
    </source>
</reference>
<reference evidence="2" key="3">
    <citation type="submission" date="2022-06" db="UniProtKB">
        <authorList>
            <consortium name="EnsemblPlants"/>
        </authorList>
    </citation>
    <scope>IDENTIFICATION</scope>
</reference>
<feature type="region of interest" description="Disordered" evidence="1">
    <location>
        <begin position="19"/>
        <end position="49"/>
    </location>
</feature>
<protein>
    <submittedName>
        <fullName evidence="2">Uncharacterized protein</fullName>
    </submittedName>
</protein>
<feature type="region of interest" description="Disordered" evidence="1">
    <location>
        <begin position="68"/>
        <end position="102"/>
    </location>
</feature>
<dbReference type="AlphaFoldDB" id="A0A8R7UYQ0"/>
<evidence type="ECO:0000313" key="3">
    <source>
        <dbReference type="Proteomes" id="UP000015106"/>
    </source>
</evidence>
<dbReference type="Gramene" id="TuG1812G0600003330.01.T01">
    <property type="protein sequence ID" value="TuG1812G0600003330.01.T01.cds326632"/>
    <property type="gene ID" value="TuG1812G0600003330.01"/>
</dbReference>
<reference evidence="2" key="2">
    <citation type="submission" date="2018-03" db="EMBL/GenBank/DDBJ databases">
        <title>The Triticum urartu genome reveals the dynamic nature of wheat genome evolution.</title>
        <authorList>
            <person name="Ling H."/>
            <person name="Ma B."/>
            <person name="Shi X."/>
            <person name="Liu H."/>
            <person name="Dong L."/>
            <person name="Sun H."/>
            <person name="Cao Y."/>
            <person name="Gao Q."/>
            <person name="Zheng S."/>
            <person name="Li Y."/>
            <person name="Yu Y."/>
            <person name="Du H."/>
            <person name="Qi M."/>
            <person name="Li Y."/>
            <person name="Yu H."/>
            <person name="Cui Y."/>
            <person name="Wang N."/>
            <person name="Chen C."/>
            <person name="Wu H."/>
            <person name="Zhao Y."/>
            <person name="Zhang J."/>
            <person name="Li Y."/>
            <person name="Zhou W."/>
            <person name="Zhang B."/>
            <person name="Hu W."/>
            <person name="Eijk M."/>
            <person name="Tang J."/>
            <person name="Witsenboer H."/>
            <person name="Zhao S."/>
            <person name="Li Z."/>
            <person name="Zhang A."/>
            <person name="Wang D."/>
            <person name="Liang C."/>
        </authorList>
    </citation>
    <scope>NUCLEOTIDE SEQUENCE [LARGE SCALE GENOMIC DNA]</scope>
    <source>
        <strain evidence="2">cv. G1812</strain>
    </source>
</reference>
<proteinExistence type="predicted"/>
<name>A0A8R7UYQ0_TRIUA</name>
<accession>A0A8R7UYQ0</accession>
<sequence length="102" mass="10993">MTPPQAFYGDANAGLLSQHRWRSAGRSSRPDPEEVRGMLLTPELPSSPALRPRVRILPEKARLTHPSIDSSWALPPCSHDPPPPCSNALAPQSSSPGALCHL</sequence>
<evidence type="ECO:0000313" key="2">
    <source>
        <dbReference type="EnsemblPlants" id="TuG1812G0600003330.01.T01.cds326632"/>
    </source>
</evidence>